<dbReference type="EMBL" id="KI925012">
    <property type="protein sequence ID" value="ETW20807.1"/>
    <property type="molecule type" value="Genomic_DNA"/>
</dbReference>
<accession>A0A024VDZ6</accession>
<organism evidence="1 2">
    <name type="scientific">Plasmodium falciparum Vietnam Oak-Knoll</name>
    <name type="common">FVO</name>
    <dbReference type="NCBI Taxonomy" id="1036723"/>
    <lineage>
        <taxon>Eukaryota</taxon>
        <taxon>Sar</taxon>
        <taxon>Alveolata</taxon>
        <taxon>Apicomplexa</taxon>
        <taxon>Aconoidasida</taxon>
        <taxon>Haemosporida</taxon>
        <taxon>Plasmodiidae</taxon>
        <taxon>Plasmodium</taxon>
        <taxon>Plasmodium (Laverania)</taxon>
    </lineage>
</organism>
<reference evidence="1 2" key="1">
    <citation type="submission" date="2013-02" db="EMBL/GenBank/DDBJ databases">
        <title>The Genome Annotation of Plasmodium falciparum Vietnam Oak-Knoll (FVO).</title>
        <authorList>
            <consortium name="The Broad Institute Genome Sequencing Platform"/>
            <consortium name="The Broad Institute Genome Sequencing Center for Infectious Disease"/>
            <person name="Neafsey D."/>
            <person name="Hoffman S."/>
            <person name="Volkman S."/>
            <person name="Rosenthal P."/>
            <person name="Walker B."/>
            <person name="Young S.K."/>
            <person name="Zeng Q."/>
            <person name="Gargeya S."/>
            <person name="Fitzgerald M."/>
            <person name="Haas B."/>
            <person name="Abouelleil A."/>
            <person name="Allen A.W."/>
            <person name="Alvarado L."/>
            <person name="Arachchi H.M."/>
            <person name="Berlin A.M."/>
            <person name="Chapman S.B."/>
            <person name="Gainer-Dewar J."/>
            <person name="Goldberg J."/>
            <person name="Griggs A."/>
            <person name="Gujja S."/>
            <person name="Hansen M."/>
            <person name="Howarth C."/>
            <person name="Imamovic A."/>
            <person name="Ireland A."/>
            <person name="Larimer J."/>
            <person name="McCowan C."/>
            <person name="Murphy C."/>
            <person name="Pearson M."/>
            <person name="Poon T.W."/>
            <person name="Priest M."/>
            <person name="Roberts A."/>
            <person name="Saif S."/>
            <person name="Shea T."/>
            <person name="Sisk P."/>
            <person name="Sykes S."/>
            <person name="Wortman J."/>
            <person name="Nusbaum C."/>
            <person name="Birren B."/>
        </authorList>
    </citation>
    <scope>NUCLEOTIDE SEQUENCE [LARGE SCALE GENOMIC DNA]</scope>
    <source>
        <strain evidence="2">Vietnam Oak-Knoll (FVO)</strain>
    </source>
</reference>
<proteinExistence type="predicted"/>
<name>A0A024VDZ6_PLAFA</name>
<dbReference type="AlphaFoldDB" id="A0A024VDZ6"/>
<evidence type="ECO:0000313" key="2">
    <source>
        <dbReference type="Proteomes" id="UP000030690"/>
    </source>
</evidence>
<reference evidence="1 2" key="2">
    <citation type="submission" date="2013-02" db="EMBL/GenBank/DDBJ databases">
        <title>The Genome Sequence of Plasmodium falciparum Vietnam Oak-Knoll (FVO).</title>
        <authorList>
            <consortium name="The Broad Institute Genome Sequencing Platform"/>
            <consortium name="The Broad Institute Genome Sequencing Center for Infectious Disease"/>
            <person name="Neafsey D."/>
            <person name="Cheeseman I."/>
            <person name="Volkman S."/>
            <person name="Adams J."/>
            <person name="Walker B."/>
            <person name="Young S.K."/>
            <person name="Zeng Q."/>
            <person name="Gargeya S."/>
            <person name="Fitzgerald M."/>
            <person name="Haas B."/>
            <person name="Abouelleil A."/>
            <person name="Alvarado L."/>
            <person name="Arachchi H.M."/>
            <person name="Berlin A.M."/>
            <person name="Chapman S.B."/>
            <person name="Dewar J."/>
            <person name="Goldberg J."/>
            <person name="Griggs A."/>
            <person name="Gujja S."/>
            <person name="Hansen M."/>
            <person name="Howarth C."/>
            <person name="Imamovic A."/>
            <person name="Larimer J."/>
            <person name="McCowan C."/>
            <person name="Murphy C."/>
            <person name="Neiman D."/>
            <person name="Pearson M."/>
            <person name="Priest M."/>
            <person name="Roberts A."/>
            <person name="Saif S."/>
            <person name="Shea T."/>
            <person name="Sisk P."/>
            <person name="Sykes S."/>
            <person name="Wortman J."/>
            <person name="Nusbaum C."/>
            <person name="Birren B."/>
        </authorList>
    </citation>
    <scope>NUCLEOTIDE SEQUENCE [LARGE SCALE GENOMIC DNA]</scope>
    <source>
        <strain evidence="2">Vietnam Oak-Knoll (FVO)</strain>
    </source>
</reference>
<protein>
    <submittedName>
        <fullName evidence="1">Uncharacterized protein</fullName>
    </submittedName>
</protein>
<gene>
    <name evidence="1" type="ORF">PFFVO_00362</name>
</gene>
<evidence type="ECO:0000313" key="1">
    <source>
        <dbReference type="EMBL" id="ETW20807.1"/>
    </source>
</evidence>
<sequence>MKKMKTYKMKLKQIKSLNVQIIRYKIENVRSMKHLFIDVELKRLMFKQDIKRLKHLYEACLKEE</sequence>
<dbReference type="Proteomes" id="UP000030690">
    <property type="component" value="Unassembled WGS sequence"/>
</dbReference>